<dbReference type="InterPro" id="IPR027244">
    <property type="entry name" value="IML1"/>
</dbReference>
<dbReference type="PANTHER" id="PTHR13179">
    <property type="entry name" value="DEP DOMAIN CONTAINING PROTEIN 5"/>
    <property type="match status" value="1"/>
</dbReference>
<dbReference type="GO" id="GO:0005096">
    <property type="term" value="F:GTPase activator activity"/>
    <property type="evidence" value="ECO:0007669"/>
    <property type="project" value="InterPro"/>
</dbReference>
<dbReference type="GO" id="GO:0035556">
    <property type="term" value="P:intracellular signal transduction"/>
    <property type="evidence" value="ECO:0007669"/>
    <property type="project" value="InterPro"/>
</dbReference>
<dbReference type="AlphaFoldDB" id="A0A8J4TNL7"/>
<dbReference type="InterPro" id="IPR036390">
    <property type="entry name" value="WH_DNA-bd_sf"/>
</dbReference>
<protein>
    <recommendedName>
        <fullName evidence="1">DEP domain-containing protein</fullName>
    </recommendedName>
</protein>
<dbReference type="GO" id="GO:0034198">
    <property type="term" value="P:cellular response to amino acid starvation"/>
    <property type="evidence" value="ECO:0007669"/>
    <property type="project" value="TreeGrafter"/>
</dbReference>
<proteinExistence type="predicted"/>
<dbReference type="PANTHER" id="PTHR13179:SF8">
    <property type="entry name" value="GATOR COMPLEX PROTEIN DEPDC5"/>
    <property type="match status" value="1"/>
</dbReference>
<dbReference type="InterPro" id="IPR000591">
    <property type="entry name" value="DEP_dom"/>
</dbReference>
<dbReference type="OrthoDB" id="39497at2759"/>
<dbReference type="SUPFAM" id="SSF46785">
    <property type="entry name" value="Winged helix' DNA-binding domain"/>
    <property type="match status" value="1"/>
</dbReference>
<keyword evidence="3" id="KW-1185">Reference proteome</keyword>
<evidence type="ECO:0000259" key="1">
    <source>
        <dbReference type="PROSITE" id="PS50186"/>
    </source>
</evidence>
<evidence type="ECO:0000313" key="2">
    <source>
        <dbReference type="EMBL" id="KAF5405421.1"/>
    </source>
</evidence>
<reference evidence="2" key="1">
    <citation type="submission" date="2019-05" db="EMBL/GenBank/DDBJ databases">
        <title>Annotation for the trematode Paragonimus heterotremus.</title>
        <authorList>
            <person name="Choi Y.-J."/>
        </authorList>
    </citation>
    <scope>NUCLEOTIDE SEQUENCE</scope>
    <source>
        <strain evidence="2">LC</strain>
    </source>
</reference>
<dbReference type="GO" id="GO:1904262">
    <property type="term" value="P:negative regulation of TORC1 signaling"/>
    <property type="evidence" value="ECO:0007669"/>
    <property type="project" value="TreeGrafter"/>
</dbReference>
<name>A0A8J4TNL7_9TREM</name>
<dbReference type="Proteomes" id="UP000748531">
    <property type="component" value="Unassembled WGS sequence"/>
</dbReference>
<feature type="domain" description="DEP" evidence="1">
    <location>
        <begin position="487"/>
        <end position="565"/>
    </location>
</feature>
<sequence length="1048" mass="114837">MIKIVFELLIQFLFPDVAYIHTGVVCQLFFPLNVLLQTCFKLSVGRLFHSISLEEDSITLTSYRPRIEDDPISLEYKYNLQVPDALSYHFRQTVFSNNAITVLNWSYLDNYVCARGVSDSYVLNPSLKFWRSRFMLVPVYTNETKRLSDAIKESLNSNGSRVLCDVYESDYDSLDRKKFCEKFISFLEVVNRVRRVPTSSSKIPRQPHASSPLKSPIASAGACSRMGKLLELGPAPYSGTVCKFSFEPNVLMQFGYKWPIVGTLGNDPVSFQTDTSLNANCHLDLASKFEVIPNVKQMKPLCQFRRHTSVLPDATWHEVDSTTKLTCLNTSTAAAPISTPKISTIRVTSDISTPSQWARSRSTSILYLSQVAKSNVSVKEIPSVNKPKPLGSNSPNFTSSVGSTVITQRSSNFSQAVTVSTEALPLIEESLNTTSNSVGSIAPSSDAIVGTVCPVGNTFTHVSTIVEPFLYSTNTPLHYVAFAMADPHNGLAFVSNVNTAVLPDRTFLAFDATIWVINHFADVHTIDQAVEYLQTLLKAGWIRHTSGNPNHAFVFGFHFYTLLTDAKPSCIDVPTVLVDGSECMIHSTPVTPLPFASAGVANAASQSSSNLAVTYPLPVGPLTKPVDASINVKPVSFPEAFIPKATPGPSGWTVDFQTEWAEVAFAYSAYEPCCSTTGFKPMEASSCGKSSTRQNPGVNPRNGFLTYENISTICGVPGKVGYHNADSILQKSCVCDLDDPATEGRVEWAHCVYDANYHPCCAFSLELQWLVASGTKLSELISNWHCRACKFEFHLFPVPCFPFGHATMRSDTDPLRAPIFVPINVRSLFPCVPDIPASNTGTSCTWMDRGSTSSGIPIAAHCDSDDNPVDVAARLFPGYTSVQQVHLLRLFQEHLVYRFGFLCDKHDAQRAASAGLSLESILNAPDSPKPWIHVHCSGGMFIMVPIYGNDVVTPILEKRSPSSPAMLSTALSSSGQTSQDTVLTLLPTSQSPLEMDRASDAATTHPSRYTIVTKEIASDGEYKDSCFASQTMARLPNRGRKLSRRCAC</sequence>
<dbReference type="Gene3D" id="1.10.10.10">
    <property type="entry name" value="Winged helix-like DNA-binding domain superfamily/Winged helix DNA-binding domain"/>
    <property type="match status" value="1"/>
</dbReference>
<evidence type="ECO:0000313" key="3">
    <source>
        <dbReference type="Proteomes" id="UP000748531"/>
    </source>
</evidence>
<dbReference type="SMART" id="SM00049">
    <property type="entry name" value="DEP"/>
    <property type="match status" value="1"/>
</dbReference>
<organism evidence="2 3">
    <name type="scientific">Paragonimus heterotremus</name>
    <dbReference type="NCBI Taxonomy" id="100268"/>
    <lineage>
        <taxon>Eukaryota</taxon>
        <taxon>Metazoa</taxon>
        <taxon>Spiralia</taxon>
        <taxon>Lophotrochozoa</taxon>
        <taxon>Platyhelminthes</taxon>
        <taxon>Trematoda</taxon>
        <taxon>Digenea</taxon>
        <taxon>Plagiorchiida</taxon>
        <taxon>Troglotremata</taxon>
        <taxon>Troglotrematidae</taxon>
        <taxon>Paragonimus</taxon>
    </lineage>
</organism>
<dbReference type="Pfam" id="PF19418">
    <property type="entry name" value="DEPDC5_CTD"/>
    <property type="match status" value="1"/>
</dbReference>
<comment type="caution">
    <text evidence="2">The sequence shown here is derived from an EMBL/GenBank/DDBJ whole genome shotgun (WGS) entry which is preliminary data.</text>
</comment>
<dbReference type="InterPro" id="IPR045838">
    <property type="entry name" value="DEPDC5_CTD"/>
</dbReference>
<dbReference type="GO" id="GO:1990130">
    <property type="term" value="C:GATOR1 complex"/>
    <property type="evidence" value="ECO:0007669"/>
    <property type="project" value="TreeGrafter"/>
</dbReference>
<dbReference type="PROSITE" id="PS50186">
    <property type="entry name" value="DEP"/>
    <property type="match status" value="1"/>
</dbReference>
<accession>A0A8J4TNL7</accession>
<gene>
    <name evidence="2" type="ORF">PHET_01123</name>
</gene>
<dbReference type="GO" id="GO:0010508">
    <property type="term" value="P:positive regulation of autophagy"/>
    <property type="evidence" value="ECO:0007669"/>
    <property type="project" value="TreeGrafter"/>
</dbReference>
<dbReference type="GO" id="GO:0005765">
    <property type="term" value="C:lysosomal membrane"/>
    <property type="evidence" value="ECO:0007669"/>
    <property type="project" value="TreeGrafter"/>
</dbReference>
<dbReference type="EMBL" id="LUCH01000333">
    <property type="protein sequence ID" value="KAF5405421.1"/>
    <property type="molecule type" value="Genomic_DNA"/>
</dbReference>
<dbReference type="InterPro" id="IPR036388">
    <property type="entry name" value="WH-like_DNA-bd_sf"/>
</dbReference>